<evidence type="ECO:0000313" key="1">
    <source>
        <dbReference type="EMBL" id="VFJ13401.1"/>
    </source>
</evidence>
<dbReference type="AlphaFoldDB" id="A0A484I878"/>
<accession>A0A484I878</accession>
<organism evidence="1 2">
    <name type="scientific">Candidatus Nitrosocosmicus franklandianus</name>
    <dbReference type="NCBI Taxonomy" id="1798806"/>
    <lineage>
        <taxon>Archaea</taxon>
        <taxon>Nitrososphaerota</taxon>
        <taxon>Nitrososphaeria</taxon>
        <taxon>Nitrososphaerales</taxon>
        <taxon>Nitrososphaeraceae</taxon>
        <taxon>Candidatus Nitrosocosmicus</taxon>
    </lineage>
</organism>
<proteinExistence type="predicted"/>
<evidence type="ECO:0008006" key="3">
    <source>
        <dbReference type="Google" id="ProtNLM"/>
    </source>
</evidence>
<keyword evidence="2" id="KW-1185">Reference proteome</keyword>
<evidence type="ECO:0000313" key="2">
    <source>
        <dbReference type="Proteomes" id="UP000294299"/>
    </source>
</evidence>
<name>A0A484I878_9ARCH</name>
<dbReference type="InterPro" id="IPR046600">
    <property type="entry name" value="DUF6659"/>
</dbReference>
<dbReference type="Proteomes" id="UP000294299">
    <property type="component" value="Chromosome NFRAN"/>
</dbReference>
<protein>
    <recommendedName>
        <fullName evidence="3">Roadblock/LAMTOR2 domain-containing protein</fullName>
    </recommendedName>
</protein>
<dbReference type="KEGG" id="nfn:NFRAN_1079"/>
<sequence>MIMDYDQICKNVLGIDPKVRFAGICDETGETKYGGMREGLTSLLSPQESQKSNLQAVGRWGLRKSLTSKTGRGIYAMTQYEKLTRITIPLDDDHLLVVTTEVDADHRNIINNTLKLIQQ</sequence>
<gene>
    <name evidence="1" type="ORF">NFRAN_1079</name>
</gene>
<dbReference type="EMBL" id="LR216287">
    <property type="protein sequence ID" value="VFJ13401.1"/>
    <property type="molecule type" value="Genomic_DNA"/>
</dbReference>
<reference evidence="1 2" key="1">
    <citation type="submission" date="2019-02" db="EMBL/GenBank/DDBJ databases">
        <authorList>
            <person name="Lehtovirta-Morley E L."/>
        </authorList>
    </citation>
    <scope>NUCLEOTIDE SEQUENCE [LARGE SCALE GENOMIC DNA]</scope>
    <source>
        <strain evidence="1">NFRAN1</strain>
    </source>
</reference>
<dbReference type="Pfam" id="PF20364">
    <property type="entry name" value="DUF6659"/>
    <property type="match status" value="1"/>
</dbReference>